<comment type="similarity">
    <text evidence="2">Belongs to the GLI C2H2-type zinc-finger protein family.</text>
</comment>
<evidence type="ECO:0000256" key="1">
    <source>
        <dbReference type="ARBA" id="ARBA00004123"/>
    </source>
</evidence>
<keyword evidence="8" id="KW-0539">Nucleus</keyword>
<dbReference type="EnsemblMetazoa" id="ACOM033913-RA">
    <property type="protein sequence ID" value="ACOM033913-PA.1"/>
    <property type="gene ID" value="ACOM033913"/>
</dbReference>
<keyword evidence="3" id="KW-0479">Metal-binding</keyword>
<dbReference type="PROSITE" id="PS50157">
    <property type="entry name" value="ZINC_FINGER_C2H2_2"/>
    <property type="match status" value="2"/>
</dbReference>
<reference evidence="12" key="1">
    <citation type="submission" date="2022-08" db="UniProtKB">
        <authorList>
            <consortium name="EnsemblMetazoa"/>
        </authorList>
    </citation>
    <scope>IDENTIFICATION</scope>
</reference>
<feature type="region of interest" description="Disordered" evidence="10">
    <location>
        <begin position="229"/>
        <end position="256"/>
    </location>
</feature>
<dbReference type="Proteomes" id="UP000075882">
    <property type="component" value="Unassembled WGS sequence"/>
</dbReference>
<evidence type="ECO:0000256" key="3">
    <source>
        <dbReference type="ARBA" id="ARBA00022723"/>
    </source>
</evidence>
<dbReference type="InterPro" id="IPR013087">
    <property type="entry name" value="Znf_C2H2_type"/>
</dbReference>
<organism evidence="12">
    <name type="scientific">Anopheles coluzzii</name>
    <name type="common">African malaria mosquito</name>
    <dbReference type="NCBI Taxonomy" id="1518534"/>
    <lineage>
        <taxon>Eukaryota</taxon>
        <taxon>Metazoa</taxon>
        <taxon>Ecdysozoa</taxon>
        <taxon>Arthropoda</taxon>
        <taxon>Hexapoda</taxon>
        <taxon>Insecta</taxon>
        <taxon>Pterygota</taxon>
        <taxon>Neoptera</taxon>
        <taxon>Endopterygota</taxon>
        <taxon>Diptera</taxon>
        <taxon>Nematocera</taxon>
        <taxon>Culicoidea</taxon>
        <taxon>Culicidae</taxon>
        <taxon>Anophelinae</taxon>
        <taxon>Anopheles</taxon>
    </lineage>
</organism>
<evidence type="ECO:0000256" key="6">
    <source>
        <dbReference type="ARBA" id="ARBA00022833"/>
    </source>
</evidence>
<sequence>MMMNAFMDSGSSAAHHSHLATFGIKMSPDHLEQSSEIESSASSAASASLAAAAAAAAASMLPPGASGTGASGASVGGSSATSNANASDAMFYHHHPHHHHHHQGSPSNGAGGGGGSGGSGSAYNSHHLSPPSHMSSHAMAPYHSRDFLSLKRDNDYFSTAAVASSAAAAASSAADPTSLFAHESPLNHHSAAAAAAIGHHPFHAGAHSMRAMAAAGLATASDYTHPYAHHAHHAHHQSNYASAMHHHHQHHPLANLPVNPGTSGAFFRYMRHPPAIKQEMQCLWVEPELPPHHHHHHHHLGLGLSALAASIGGAGSDGGSRKTCNKIFSSMQEIVTHLTVDHVGGPECTTHACFWLGCTRNGRPFKAKYKLVNHIRVHTGEKPFPCPFPACGKVFARSENLKIHKRTHTVSNGNLRERLSIPKTNPKPPVCAGRVG</sequence>
<dbReference type="Pfam" id="PF18366">
    <property type="entry name" value="zf_ZIC"/>
    <property type="match status" value="1"/>
</dbReference>
<dbReference type="FunFam" id="3.30.160.60:FF:000035">
    <property type="entry name" value="Zinc finger protein ZIC 1"/>
    <property type="match status" value="1"/>
</dbReference>
<feature type="region of interest" description="Disordered" evidence="10">
    <location>
        <begin position="61"/>
        <end position="81"/>
    </location>
</feature>
<keyword evidence="4" id="KW-0677">Repeat</keyword>
<dbReference type="AlphaFoldDB" id="A0A8W7PLD8"/>
<dbReference type="InterPro" id="IPR036236">
    <property type="entry name" value="Znf_C2H2_sf"/>
</dbReference>
<dbReference type="SUPFAM" id="SSF57667">
    <property type="entry name" value="beta-beta-alpha zinc fingers"/>
    <property type="match status" value="1"/>
</dbReference>
<dbReference type="PANTHER" id="PTHR45718">
    <property type="entry name" value="TRANSCRIPTIONAL ACTIVATOR CUBITUS INTERRUPTUS"/>
    <property type="match status" value="1"/>
</dbReference>
<dbReference type="PANTHER" id="PTHR45718:SF8">
    <property type="entry name" value="GLIS FAMILY ZINC FINGER 2"/>
    <property type="match status" value="1"/>
</dbReference>
<comment type="subcellular location">
    <subcellularLocation>
        <location evidence="1">Nucleus</location>
    </subcellularLocation>
</comment>
<keyword evidence="7" id="KW-0238">DNA-binding</keyword>
<evidence type="ECO:0000256" key="9">
    <source>
        <dbReference type="PROSITE-ProRule" id="PRU00042"/>
    </source>
</evidence>
<dbReference type="GO" id="GO:0008270">
    <property type="term" value="F:zinc ion binding"/>
    <property type="evidence" value="ECO:0007669"/>
    <property type="project" value="UniProtKB-KW"/>
</dbReference>
<evidence type="ECO:0000313" key="12">
    <source>
        <dbReference type="EnsemblMetazoa" id="ACOM033913-PA.1"/>
    </source>
</evidence>
<dbReference type="GO" id="GO:0000978">
    <property type="term" value="F:RNA polymerase II cis-regulatory region sequence-specific DNA binding"/>
    <property type="evidence" value="ECO:0007669"/>
    <property type="project" value="TreeGrafter"/>
</dbReference>
<evidence type="ECO:0000256" key="5">
    <source>
        <dbReference type="ARBA" id="ARBA00022771"/>
    </source>
</evidence>
<protein>
    <recommendedName>
        <fullName evidence="11">C2H2-type domain-containing protein</fullName>
    </recommendedName>
</protein>
<evidence type="ECO:0000256" key="8">
    <source>
        <dbReference type="ARBA" id="ARBA00023242"/>
    </source>
</evidence>
<feature type="domain" description="C2H2-type" evidence="11">
    <location>
        <begin position="384"/>
        <end position="413"/>
    </location>
</feature>
<dbReference type="InterPro" id="IPR043359">
    <property type="entry name" value="GLI-like"/>
</dbReference>
<evidence type="ECO:0000259" key="11">
    <source>
        <dbReference type="PROSITE" id="PS50157"/>
    </source>
</evidence>
<dbReference type="FunFam" id="3.30.160.60:FF:000031">
    <property type="entry name" value="GLI family zinc finger 3"/>
    <property type="match status" value="1"/>
</dbReference>
<dbReference type="SMART" id="SM00355">
    <property type="entry name" value="ZnF_C2H2"/>
    <property type="match status" value="3"/>
</dbReference>
<feature type="region of interest" description="Disordered" evidence="10">
    <location>
        <begin position="95"/>
        <end position="137"/>
    </location>
</feature>
<keyword evidence="6" id="KW-0862">Zinc</keyword>
<dbReference type="GO" id="GO:0140297">
    <property type="term" value="F:DNA-binding transcription factor binding"/>
    <property type="evidence" value="ECO:0007669"/>
    <property type="project" value="UniProtKB-ARBA"/>
</dbReference>
<evidence type="ECO:0000256" key="10">
    <source>
        <dbReference type="SAM" id="MobiDB-lite"/>
    </source>
</evidence>
<feature type="domain" description="C2H2-type" evidence="11">
    <location>
        <begin position="356"/>
        <end position="383"/>
    </location>
</feature>
<proteinExistence type="inferred from homology"/>
<keyword evidence="5 9" id="KW-0863">Zinc-finger</keyword>
<dbReference type="Gene3D" id="3.30.160.60">
    <property type="entry name" value="Classic Zinc Finger"/>
    <property type="match status" value="2"/>
</dbReference>
<feature type="compositionally biased region" description="Low complexity" evidence="10">
    <location>
        <begin position="71"/>
        <end position="81"/>
    </location>
</feature>
<dbReference type="InterPro" id="IPR041643">
    <property type="entry name" value="Znf_ZIC"/>
</dbReference>
<dbReference type="VEuPathDB" id="VectorBase:ACON2_043214"/>
<dbReference type="PROSITE" id="PS00028">
    <property type="entry name" value="ZINC_FINGER_C2H2_1"/>
    <property type="match status" value="1"/>
</dbReference>
<accession>A0A8W7PLD8</accession>
<evidence type="ECO:0000256" key="2">
    <source>
        <dbReference type="ARBA" id="ARBA00010831"/>
    </source>
</evidence>
<evidence type="ECO:0000256" key="7">
    <source>
        <dbReference type="ARBA" id="ARBA00023125"/>
    </source>
</evidence>
<name>A0A8W7PLD8_ANOCL</name>
<feature type="compositionally biased region" description="Low complexity" evidence="10">
    <location>
        <begin position="125"/>
        <end position="137"/>
    </location>
</feature>
<dbReference type="Pfam" id="PF23561">
    <property type="entry name" value="zf-C2H2_15"/>
    <property type="match status" value="1"/>
</dbReference>
<feature type="compositionally biased region" description="Gly residues" evidence="10">
    <location>
        <begin position="109"/>
        <end position="120"/>
    </location>
</feature>
<dbReference type="InterPro" id="IPR056436">
    <property type="entry name" value="Znf-C2H2_ZIC1-5/GLI1-3-like"/>
</dbReference>
<dbReference type="GO" id="GO:0000981">
    <property type="term" value="F:DNA-binding transcription factor activity, RNA polymerase II-specific"/>
    <property type="evidence" value="ECO:0007669"/>
    <property type="project" value="TreeGrafter"/>
</dbReference>
<evidence type="ECO:0000256" key="4">
    <source>
        <dbReference type="ARBA" id="ARBA00022737"/>
    </source>
</evidence>
<dbReference type="GO" id="GO:0005634">
    <property type="term" value="C:nucleus"/>
    <property type="evidence" value="ECO:0007669"/>
    <property type="project" value="UniProtKB-SubCell"/>
</dbReference>